<accession>A0ABQ1V2D7</accession>
<gene>
    <name evidence="2" type="ORF">GCM10011339_25260</name>
</gene>
<dbReference type="EMBL" id="BMIU01000011">
    <property type="protein sequence ID" value="GGF35797.1"/>
    <property type="molecule type" value="Genomic_DNA"/>
</dbReference>
<dbReference type="Proteomes" id="UP000647339">
    <property type="component" value="Unassembled WGS sequence"/>
</dbReference>
<comment type="caution">
    <text evidence="2">The sequence shown here is derived from an EMBL/GenBank/DDBJ whole genome shotgun (WGS) entry which is preliminary data.</text>
</comment>
<dbReference type="InterPro" id="IPR031329">
    <property type="entry name" value="NEUT/ALK_ceramidase_N"/>
</dbReference>
<protein>
    <recommendedName>
        <fullName evidence="1">Neutral/alkaline non-lysosomal ceramidase N-terminal domain-containing protein</fullName>
    </recommendedName>
</protein>
<name>A0ABQ1V2D7_9BACT</name>
<proteinExistence type="predicted"/>
<dbReference type="RefSeq" id="WP_137401219.1">
    <property type="nucleotide sequence ID" value="NZ_BMIU01000011.1"/>
</dbReference>
<organism evidence="2 3">
    <name type="scientific">Echinicola rosea</name>
    <dbReference type="NCBI Taxonomy" id="1807691"/>
    <lineage>
        <taxon>Bacteria</taxon>
        <taxon>Pseudomonadati</taxon>
        <taxon>Bacteroidota</taxon>
        <taxon>Cytophagia</taxon>
        <taxon>Cytophagales</taxon>
        <taxon>Cyclobacteriaceae</taxon>
        <taxon>Echinicola</taxon>
    </lineage>
</organism>
<reference evidence="3" key="1">
    <citation type="journal article" date="2019" name="Int. J. Syst. Evol. Microbiol.">
        <title>The Global Catalogue of Microorganisms (GCM) 10K type strain sequencing project: providing services to taxonomists for standard genome sequencing and annotation.</title>
        <authorList>
            <consortium name="The Broad Institute Genomics Platform"/>
            <consortium name="The Broad Institute Genome Sequencing Center for Infectious Disease"/>
            <person name="Wu L."/>
            <person name="Ma J."/>
        </authorList>
    </citation>
    <scope>NUCLEOTIDE SEQUENCE [LARGE SCALE GENOMIC DNA]</scope>
    <source>
        <strain evidence="3">CGMCC 1.15407</strain>
    </source>
</reference>
<dbReference type="Pfam" id="PF04734">
    <property type="entry name" value="Ceramidase_alk"/>
    <property type="match status" value="1"/>
</dbReference>
<evidence type="ECO:0000313" key="2">
    <source>
        <dbReference type="EMBL" id="GGF35797.1"/>
    </source>
</evidence>
<feature type="domain" description="Neutral/alkaline non-lysosomal ceramidase N-terminal" evidence="1">
    <location>
        <begin position="90"/>
        <end position="196"/>
    </location>
</feature>
<sequence>MRKFLKILAWTTGLFLLLAIALLTTVDWTDPKEQDYYKKTVQAVSKLQLTPSAGDAWLAGWAQVNVTPDQPVDLVGYKPRGAYDFVLDSSFVRAIVVGNGDQRVAFLNYELLIVHPTLAKTVEKAIKNAALPVDLVYFTGTHTHSGMGGYMPGIMGKIAFGGYDEKVVNLLAEKSAQAVNKALKSQDTVAVTYQKYSAPQFVGNRFIPNGPIDPFIRQLVFTKKDGTKGTFFTYTAHATCLNSKFMGLSGDYPFYLTQDMLNDYAFSMFAAGTVGSHQPLAPGREPKDTKAYAHQLDSLMEQPATFQNTVKRNILRLGTLKPELPEATYRISDNIRLRPWVFNSLFGDTNTHFDMVQIGNTLLVSSSGEISGMFYENWETLANQKGLNLIITSFNGGYMGYIVPDQYYHRSYFEARDMNWFGPYSGSYYDMIITKLIQAAD</sequence>
<evidence type="ECO:0000259" key="1">
    <source>
        <dbReference type="Pfam" id="PF04734"/>
    </source>
</evidence>
<evidence type="ECO:0000313" key="3">
    <source>
        <dbReference type="Proteomes" id="UP000647339"/>
    </source>
</evidence>
<keyword evidence="3" id="KW-1185">Reference proteome</keyword>